<accession>A0A6C0ELL9</accession>
<proteinExistence type="predicted"/>
<evidence type="ECO:0000256" key="1">
    <source>
        <dbReference type="SAM" id="Phobius"/>
    </source>
</evidence>
<sequence>MSRFDPNKDNKCVWRCYGQAINNRNACSCIVTILMIAGLILFIALLALSIKDVDENEMAIPYGKISHNIANVVEAGKRAYPPDTELFTYDRKFITNDLSISCISKDGLLVNLDITQQFRLLKDELKTVFFDFGKQEILDNYIDVIAQDATRDVCANFQAEEFFSRRGTVEQELIQNITAGTILANAHVEPGFVQLRNIGLPSALLSAIQSKQLALEDVDVAKNERAQTLIQADTRRQQAELDAQIVIVNANAEANAIKVAAQEKANARLIQWAERSKAFIIDLEALDIDAETYVDDYLFVRLQAETLTPIQQACLRNCPAGSACWFCFTTASPSVSV</sequence>
<keyword evidence="1" id="KW-0812">Transmembrane</keyword>
<reference evidence="3" key="1">
    <citation type="journal article" date="2020" name="Nature">
        <title>Giant virus diversity and host interactions through global metagenomics.</title>
        <authorList>
            <person name="Schulz F."/>
            <person name="Roux S."/>
            <person name="Paez-Espino D."/>
            <person name="Jungbluth S."/>
            <person name="Walsh D.A."/>
            <person name="Denef V.J."/>
            <person name="McMahon K.D."/>
            <person name="Konstantinidis K.T."/>
            <person name="Eloe-Fadrosh E.A."/>
            <person name="Kyrpides N.C."/>
            <person name="Woyke T."/>
        </authorList>
    </citation>
    <scope>NUCLEOTIDE SEQUENCE</scope>
    <source>
        <strain evidence="3">GVMAG-M-3300005589-24</strain>
    </source>
</reference>
<dbReference type="SUPFAM" id="SSF117892">
    <property type="entry name" value="Band 7/SPFH domain"/>
    <property type="match status" value="1"/>
</dbReference>
<dbReference type="AlphaFoldDB" id="A0A6C0ELL9"/>
<dbReference type="EMBL" id="MN738879">
    <property type="protein sequence ID" value="QHT29612.1"/>
    <property type="molecule type" value="Genomic_DNA"/>
</dbReference>
<evidence type="ECO:0000313" key="3">
    <source>
        <dbReference type="EMBL" id="QHT29612.1"/>
    </source>
</evidence>
<keyword evidence="1" id="KW-1133">Transmembrane helix</keyword>
<dbReference type="InterPro" id="IPR036013">
    <property type="entry name" value="Band_7/SPFH_dom_sf"/>
</dbReference>
<feature type="transmembrane region" description="Helical" evidence="1">
    <location>
        <begin position="29"/>
        <end position="50"/>
    </location>
</feature>
<dbReference type="PANTHER" id="PTHR23222:SF0">
    <property type="entry name" value="PROHIBITIN 1"/>
    <property type="match status" value="1"/>
</dbReference>
<dbReference type="Pfam" id="PF01145">
    <property type="entry name" value="Band_7"/>
    <property type="match status" value="1"/>
</dbReference>
<organism evidence="3">
    <name type="scientific">viral metagenome</name>
    <dbReference type="NCBI Taxonomy" id="1070528"/>
    <lineage>
        <taxon>unclassified sequences</taxon>
        <taxon>metagenomes</taxon>
        <taxon>organismal metagenomes</taxon>
    </lineage>
</organism>
<dbReference type="GO" id="GO:0016020">
    <property type="term" value="C:membrane"/>
    <property type="evidence" value="ECO:0007669"/>
    <property type="project" value="InterPro"/>
</dbReference>
<dbReference type="InterPro" id="IPR001107">
    <property type="entry name" value="Band_7"/>
</dbReference>
<name>A0A6C0ELL9_9ZZZZ</name>
<evidence type="ECO:0000259" key="2">
    <source>
        <dbReference type="Pfam" id="PF01145"/>
    </source>
</evidence>
<dbReference type="Gene3D" id="3.30.479.30">
    <property type="entry name" value="Band 7 domain"/>
    <property type="match status" value="1"/>
</dbReference>
<dbReference type="PANTHER" id="PTHR23222">
    <property type="entry name" value="PROHIBITIN"/>
    <property type="match status" value="1"/>
</dbReference>
<protein>
    <recommendedName>
        <fullName evidence="2">Band 7 domain-containing protein</fullName>
    </recommendedName>
</protein>
<dbReference type="InterPro" id="IPR000163">
    <property type="entry name" value="Prohibitin"/>
</dbReference>
<feature type="domain" description="Band 7" evidence="2">
    <location>
        <begin position="53"/>
        <end position="224"/>
    </location>
</feature>
<keyword evidence="1" id="KW-0472">Membrane</keyword>